<keyword evidence="1" id="KW-0030">Aminoacyl-tRNA synthetase</keyword>
<dbReference type="InterPro" id="IPR014729">
    <property type="entry name" value="Rossmann-like_a/b/a_fold"/>
</dbReference>
<protein>
    <recommendedName>
        <fullName evidence="2">Arginyl-tRNA synthetase catalytic core domain-containing protein</fullName>
    </recommendedName>
</protein>
<keyword evidence="1" id="KW-0067">ATP-binding</keyword>
<proteinExistence type="inferred from homology"/>
<dbReference type="GO" id="GO:0004814">
    <property type="term" value="F:arginine-tRNA ligase activity"/>
    <property type="evidence" value="ECO:0007669"/>
    <property type="project" value="InterPro"/>
</dbReference>
<reference evidence="3" key="2">
    <citation type="submission" date="2020-05" db="UniProtKB">
        <authorList>
            <consortium name="EnsemblMetazoa"/>
        </authorList>
    </citation>
    <scope>IDENTIFICATION</scope>
    <source>
        <strain evidence="3">IAEA</strain>
    </source>
</reference>
<dbReference type="PANTHER" id="PTHR11956">
    <property type="entry name" value="ARGINYL-TRNA SYNTHETASE"/>
    <property type="match status" value="1"/>
</dbReference>
<keyword evidence="1" id="KW-0547">Nucleotide-binding</keyword>
<evidence type="ECO:0000259" key="2">
    <source>
        <dbReference type="Pfam" id="PF00750"/>
    </source>
</evidence>
<evidence type="ECO:0000256" key="1">
    <source>
        <dbReference type="RuleBase" id="RU363038"/>
    </source>
</evidence>
<evidence type="ECO:0000313" key="4">
    <source>
        <dbReference type="Proteomes" id="UP000092445"/>
    </source>
</evidence>
<dbReference type="InterPro" id="IPR001278">
    <property type="entry name" value="Arg-tRNA-ligase"/>
</dbReference>
<dbReference type="EnsemblMetazoa" id="GPAI000589-RA">
    <property type="protein sequence ID" value="GPAI000589-PA"/>
    <property type="gene ID" value="GPAI000589"/>
</dbReference>
<dbReference type="PANTHER" id="PTHR11956:SF5">
    <property type="entry name" value="ARGININE--TRNA LIGASE, CYTOPLASMIC"/>
    <property type="match status" value="1"/>
</dbReference>
<dbReference type="STRING" id="7398.A0A1A9Z0W3"/>
<sequence length="244" mass="27870">MGESLYNDIIPDIITDLKKKKLAVTQSGNIIVILNELKNKDGYPMGVILKKSNGIYLYAATDIACIKYRYDVFKANKIIYYTDLRQSQHLSQIFMIARKAKYIPSSVQLEHHAFGMILKKDGTPFKTRSGNTIKLSTLLQQAKEKAKNLILNKKTNIAKEDIELLSQAIGIGAIKYFELSKNRTTNYVFDWNNMLNFHGNTAPYMQYAYAHTQLKTSRLQLILLTIRTLRIGLNFLGIPLVNKM</sequence>
<dbReference type="SUPFAM" id="SSF52374">
    <property type="entry name" value="Nucleotidylyl transferase"/>
    <property type="match status" value="1"/>
</dbReference>
<name>A0A1A9Z0W3_GLOPL</name>
<accession>A0A1A9Z0W3</accession>
<dbReference type="Gene3D" id="3.40.50.620">
    <property type="entry name" value="HUPs"/>
    <property type="match status" value="1"/>
</dbReference>
<dbReference type="GO" id="GO:0005524">
    <property type="term" value="F:ATP binding"/>
    <property type="evidence" value="ECO:0007669"/>
    <property type="project" value="UniProtKB-KW"/>
</dbReference>
<dbReference type="Pfam" id="PF00750">
    <property type="entry name" value="tRNA-synt_1d"/>
    <property type="match status" value="1"/>
</dbReference>
<dbReference type="GO" id="GO:0006420">
    <property type="term" value="P:arginyl-tRNA aminoacylation"/>
    <property type="evidence" value="ECO:0007669"/>
    <property type="project" value="InterPro"/>
</dbReference>
<keyword evidence="1" id="KW-0648">Protein biosynthesis</keyword>
<evidence type="ECO:0000313" key="3">
    <source>
        <dbReference type="EnsemblMetazoa" id="GPAI000589-PA"/>
    </source>
</evidence>
<dbReference type="VEuPathDB" id="VectorBase:GPAI000589"/>
<feature type="domain" description="Arginyl-tRNA synthetase catalytic core" evidence="2">
    <location>
        <begin position="1"/>
        <end position="191"/>
    </location>
</feature>
<reference evidence="4" key="1">
    <citation type="submission" date="2014-03" db="EMBL/GenBank/DDBJ databases">
        <authorList>
            <person name="Aksoy S."/>
            <person name="Warren W."/>
            <person name="Wilson R.K."/>
        </authorList>
    </citation>
    <scope>NUCLEOTIDE SEQUENCE [LARGE SCALE GENOMIC DNA]</scope>
    <source>
        <strain evidence="4">IAEA</strain>
    </source>
</reference>
<comment type="similarity">
    <text evidence="1">Belongs to the class-I aminoacyl-tRNA synthetase family.</text>
</comment>
<dbReference type="Proteomes" id="UP000092445">
    <property type="component" value="Unassembled WGS sequence"/>
</dbReference>
<dbReference type="InterPro" id="IPR035684">
    <property type="entry name" value="ArgRS_core"/>
</dbReference>
<organism evidence="3 4">
    <name type="scientific">Glossina pallidipes</name>
    <name type="common">Tsetse fly</name>
    <dbReference type="NCBI Taxonomy" id="7398"/>
    <lineage>
        <taxon>Eukaryota</taxon>
        <taxon>Metazoa</taxon>
        <taxon>Ecdysozoa</taxon>
        <taxon>Arthropoda</taxon>
        <taxon>Hexapoda</taxon>
        <taxon>Insecta</taxon>
        <taxon>Pterygota</taxon>
        <taxon>Neoptera</taxon>
        <taxon>Endopterygota</taxon>
        <taxon>Diptera</taxon>
        <taxon>Brachycera</taxon>
        <taxon>Muscomorpha</taxon>
        <taxon>Hippoboscoidea</taxon>
        <taxon>Glossinidae</taxon>
        <taxon>Glossina</taxon>
    </lineage>
</organism>
<dbReference type="AlphaFoldDB" id="A0A1A9Z0W3"/>
<keyword evidence="1" id="KW-0436">Ligase</keyword>
<keyword evidence="4" id="KW-1185">Reference proteome</keyword>